<protein>
    <submittedName>
        <fullName evidence="8">Spexin-like</fullName>
    </submittedName>
</protein>
<evidence type="ECO:0000256" key="4">
    <source>
        <dbReference type="ARBA" id="ARBA00022702"/>
    </source>
</evidence>
<dbReference type="Proteomes" id="UP000694891">
    <property type="component" value="Unplaced"/>
</dbReference>
<evidence type="ECO:0000256" key="2">
    <source>
        <dbReference type="ARBA" id="ARBA00006687"/>
    </source>
</evidence>
<comment type="subcellular location">
    <subcellularLocation>
        <location evidence="1">Secreted</location>
    </subcellularLocation>
</comment>
<sequence length="104" mass="11690">MSLLVTLLVMSLALQCWTAPQRRNWTPQAILYLKGAQGHRSVLERTNRDEGDTLHLVTHNQNSDGLGSSLNSLILLDLLQRAVEEGGDNPDHYPDYQKLNINLL</sequence>
<reference evidence="8" key="1">
    <citation type="submission" date="2025-08" db="UniProtKB">
        <authorList>
            <consortium name="RefSeq"/>
        </authorList>
    </citation>
    <scope>IDENTIFICATION</scope>
</reference>
<keyword evidence="5 6" id="KW-0732">Signal</keyword>
<evidence type="ECO:0000313" key="7">
    <source>
        <dbReference type="Proteomes" id="UP000694891"/>
    </source>
</evidence>
<dbReference type="Pfam" id="PF15171">
    <property type="entry name" value="Spexin"/>
    <property type="match status" value="1"/>
</dbReference>
<dbReference type="PANTHER" id="PTHR28590">
    <property type="entry name" value="SPEXIN"/>
    <property type="match status" value="1"/>
</dbReference>
<organism evidence="7 8">
    <name type="scientific">Stegastes partitus</name>
    <name type="common">bicolor damselfish</name>
    <dbReference type="NCBI Taxonomy" id="144197"/>
    <lineage>
        <taxon>Eukaryota</taxon>
        <taxon>Metazoa</taxon>
        <taxon>Chordata</taxon>
        <taxon>Craniata</taxon>
        <taxon>Vertebrata</taxon>
        <taxon>Euteleostomi</taxon>
        <taxon>Actinopterygii</taxon>
        <taxon>Neopterygii</taxon>
        <taxon>Teleostei</taxon>
        <taxon>Neoteleostei</taxon>
        <taxon>Acanthomorphata</taxon>
        <taxon>Ovalentaria</taxon>
        <taxon>Pomacentridae</taxon>
        <taxon>Stegastes</taxon>
    </lineage>
</organism>
<accession>A0A9Y4NM10</accession>
<dbReference type="PANTHER" id="PTHR28590:SF1">
    <property type="entry name" value="SPEXIN"/>
    <property type="match status" value="1"/>
</dbReference>
<name>A0A9Y4NM10_9TELE</name>
<dbReference type="GeneID" id="103371977"/>
<gene>
    <name evidence="8" type="primary">LOC103371977</name>
</gene>
<evidence type="ECO:0000256" key="1">
    <source>
        <dbReference type="ARBA" id="ARBA00004613"/>
    </source>
</evidence>
<keyword evidence="4" id="KW-0372">Hormone</keyword>
<dbReference type="AlphaFoldDB" id="A0A9Y4NM10"/>
<keyword evidence="7" id="KW-1185">Reference proteome</keyword>
<feature type="chain" id="PRO_5041367772" evidence="6">
    <location>
        <begin position="19"/>
        <end position="104"/>
    </location>
</feature>
<dbReference type="GO" id="GO:0005576">
    <property type="term" value="C:extracellular region"/>
    <property type="evidence" value="ECO:0007669"/>
    <property type="project" value="UniProtKB-SubCell"/>
</dbReference>
<evidence type="ECO:0000256" key="6">
    <source>
        <dbReference type="SAM" id="SignalP"/>
    </source>
</evidence>
<evidence type="ECO:0000256" key="5">
    <source>
        <dbReference type="ARBA" id="ARBA00022729"/>
    </source>
</evidence>
<dbReference type="InterPro" id="IPR028126">
    <property type="entry name" value="Spexin"/>
</dbReference>
<evidence type="ECO:0000313" key="8">
    <source>
        <dbReference type="RefSeq" id="XP_008299703.1"/>
    </source>
</evidence>
<evidence type="ECO:0000256" key="3">
    <source>
        <dbReference type="ARBA" id="ARBA00022525"/>
    </source>
</evidence>
<dbReference type="GO" id="GO:0005184">
    <property type="term" value="F:neuropeptide hormone activity"/>
    <property type="evidence" value="ECO:0007669"/>
    <property type="project" value="InterPro"/>
</dbReference>
<feature type="signal peptide" evidence="6">
    <location>
        <begin position="1"/>
        <end position="18"/>
    </location>
</feature>
<dbReference type="RefSeq" id="XP_008299703.1">
    <property type="nucleotide sequence ID" value="XM_008301481.1"/>
</dbReference>
<keyword evidence="3" id="KW-0964">Secreted</keyword>
<comment type="similarity">
    <text evidence="2">Belongs to the spexin family.</text>
</comment>
<proteinExistence type="inferred from homology"/>